<reference evidence="6" key="2">
    <citation type="journal article" date="2018" name="Environ. Sci. Technol.">
        <title>The Toxicogenome of Hyalella azteca: A Model for Sediment Ecotoxicology and Evolutionary Toxicology.</title>
        <authorList>
            <person name="Poynton H.C."/>
            <person name="Hasenbein S."/>
            <person name="Benoit J.B."/>
            <person name="Sepulveda M.S."/>
            <person name="Poelchau M.F."/>
            <person name="Hughes D.S.T."/>
            <person name="Murali S.C."/>
            <person name="Chen S."/>
            <person name="Glastad K.M."/>
            <person name="Goodisman M.A.D."/>
            <person name="Werren J.H."/>
            <person name="Vineis J.H."/>
            <person name="Bowen J.L."/>
            <person name="Friedrich M."/>
            <person name="Jones J."/>
            <person name="Robertson H.M."/>
            <person name="Feyereisen R."/>
            <person name="Mechler-Hickson A."/>
            <person name="Mathers N."/>
            <person name="Lee C.E."/>
            <person name="Colbourne J.K."/>
            <person name="Biales A."/>
            <person name="Johnston J.S."/>
            <person name="Wellborn G.A."/>
            <person name="Rosendale A.J."/>
            <person name="Cridge A.G."/>
            <person name="Munoz-Torres M.C."/>
            <person name="Bain P.A."/>
            <person name="Manny A.R."/>
            <person name="Major K.M."/>
            <person name="Lambert F.N."/>
            <person name="Vulpe C.D."/>
            <person name="Tuck P."/>
            <person name="Blalock B.J."/>
            <person name="Lin Y.Y."/>
            <person name="Smith M.E."/>
            <person name="Ochoa-Acuna H."/>
            <person name="Chen M.M."/>
            <person name="Childers C.P."/>
            <person name="Qu J."/>
            <person name="Dugan S."/>
            <person name="Lee S.L."/>
            <person name="Chao H."/>
            <person name="Dinh H."/>
            <person name="Han Y."/>
            <person name="Doddapaneni H."/>
            <person name="Worley K.C."/>
            <person name="Muzny D.M."/>
            <person name="Gibbs R.A."/>
            <person name="Richards S."/>
        </authorList>
    </citation>
    <scope>NUCLEOTIDE SEQUENCE</scope>
    <source>
        <strain evidence="6">HAZT.00-mixed</strain>
        <tissue evidence="6">Whole organism</tissue>
    </source>
</reference>
<reference evidence="6" key="1">
    <citation type="submission" date="2014-08" db="EMBL/GenBank/DDBJ databases">
        <authorList>
            <person name="Murali S."/>
            <person name="Richards S."/>
            <person name="Bandaranaike D."/>
            <person name="Bellair M."/>
            <person name="Blankenburg K."/>
            <person name="Chao H."/>
            <person name="Dinh H."/>
            <person name="Doddapaneni H."/>
            <person name="Dugan-Rocha S."/>
            <person name="Elkadiri S."/>
            <person name="Gnanaolivu R."/>
            <person name="Hughes D."/>
            <person name="Lee S."/>
            <person name="Li M."/>
            <person name="Ming W."/>
            <person name="Munidasa M."/>
            <person name="Muniz J."/>
            <person name="Nguyen L."/>
            <person name="Osuji N."/>
            <person name="Pu L.-L."/>
            <person name="Puazo M."/>
            <person name="Skinner E."/>
            <person name="Qu C."/>
            <person name="Quiroz J."/>
            <person name="Raj R."/>
            <person name="Weissenberger G."/>
            <person name="Xin Y."/>
            <person name="Zou X."/>
            <person name="Han Y."/>
            <person name="Worley K."/>
            <person name="Muzny D."/>
            <person name="Gibbs R."/>
        </authorList>
    </citation>
    <scope>NUCLEOTIDE SEQUENCE</scope>
    <source>
        <strain evidence="6">HAZT.00-mixed</strain>
        <tissue evidence="6">Whole organism</tissue>
    </source>
</reference>
<evidence type="ECO:0000256" key="4">
    <source>
        <dbReference type="SAM" id="Coils"/>
    </source>
</evidence>
<dbReference type="GO" id="GO:0017119">
    <property type="term" value="C:Golgi transport complex"/>
    <property type="evidence" value="ECO:0007669"/>
    <property type="project" value="UniProtKB-UniRule"/>
</dbReference>
<protein>
    <recommendedName>
        <fullName evidence="3">Conserved oligomeric Golgi complex subunit 6</fullName>
        <shortName evidence="3">COG complex subunit 6</shortName>
    </recommendedName>
    <alternativeName>
        <fullName evidence="3">Component of oligomeric Golgi complex 6</fullName>
    </alternativeName>
</protein>
<evidence type="ECO:0000256" key="3">
    <source>
        <dbReference type="RuleBase" id="RU365075"/>
    </source>
</evidence>
<sequence>MAAVEALSELSLFFPENSMKARRNLRGQIEQRSVSINQEFVAALKLVKDAVDAIYDDVKIINSQCTEMKAKLQAAKAETKHLTEQTAKLHKQRTTLAMQQQVAAACARAFLLTPAEVALLQSSSPRIGPEFFAALDKTLAIKNNTKHLLQVKR</sequence>
<comment type="similarity">
    <text evidence="3">Belongs to the COG6 family.</text>
</comment>
<dbReference type="Proteomes" id="UP000711488">
    <property type="component" value="Unassembled WGS sequence"/>
</dbReference>
<feature type="coiled-coil region" evidence="4">
    <location>
        <begin position="58"/>
        <end position="85"/>
    </location>
</feature>
<dbReference type="GO" id="GO:0006891">
    <property type="term" value="P:intra-Golgi vesicle-mediated transport"/>
    <property type="evidence" value="ECO:0007669"/>
    <property type="project" value="UniProtKB-UniRule"/>
</dbReference>
<dbReference type="AlphaFoldDB" id="A0A6A0GZQ4"/>
<comment type="subunit">
    <text evidence="2">Component of the conserved oligomeric Golgi complex which is composed of eight different subunits and is required for normal Golgi morphology and localization.</text>
</comment>
<dbReference type="InterPro" id="IPR010490">
    <property type="entry name" value="COG6"/>
</dbReference>
<dbReference type="OrthoDB" id="272987at2759"/>
<accession>A0A6A0GZQ4</accession>
<keyword evidence="3" id="KW-0333">Golgi apparatus</keyword>
<reference evidence="6" key="3">
    <citation type="submission" date="2019-06" db="EMBL/GenBank/DDBJ databases">
        <authorList>
            <person name="Poynton C."/>
            <person name="Hasenbein S."/>
            <person name="Benoit J.B."/>
            <person name="Sepulveda M.S."/>
            <person name="Poelchau M.F."/>
            <person name="Murali S.C."/>
            <person name="Chen S."/>
            <person name="Glastad K.M."/>
            <person name="Werren J.H."/>
            <person name="Vineis J.H."/>
            <person name="Bowen J.L."/>
            <person name="Friedrich M."/>
            <person name="Jones J."/>
            <person name="Robertson H.M."/>
            <person name="Feyereisen R."/>
            <person name="Mechler-Hickson A."/>
            <person name="Mathers N."/>
            <person name="Lee C.E."/>
            <person name="Colbourne J.K."/>
            <person name="Biales A."/>
            <person name="Johnston J.S."/>
            <person name="Wellborn G.A."/>
            <person name="Rosendale A.J."/>
            <person name="Cridge A.G."/>
            <person name="Munoz-Torres M.C."/>
            <person name="Bain P.A."/>
            <person name="Manny A.R."/>
            <person name="Major K.M."/>
            <person name="Lambert F.N."/>
            <person name="Vulpe C.D."/>
            <person name="Tuck P."/>
            <person name="Blalock B.J."/>
            <person name="Lin Y.-Y."/>
            <person name="Smith M.E."/>
            <person name="Ochoa-Acuna H."/>
            <person name="Chen M.-J.M."/>
            <person name="Childers C.P."/>
            <person name="Qu J."/>
            <person name="Dugan S."/>
            <person name="Lee S.L."/>
            <person name="Chao H."/>
            <person name="Dinh H."/>
            <person name="Han Y."/>
            <person name="Doddapaneni H."/>
            <person name="Worley K.C."/>
            <person name="Muzny D.M."/>
            <person name="Gibbs R.A."/>
            <person name="Richards S."/>
        </authorList>
    </citation>
    <scope>NUCLEOTIDE SEQUENCE</scope>
    <source>
        <strain evidence="6">HAZT.00-mixed</strain>
        <tissue evidence="6">Whole organism</tissue>
    </source>
</reference>
<keyword evidence="3" id="KW-0813">Transport</keyword>
<comment type="caution">
    <text evidence="6">The sequence shown here is derived from an EMBL/GenBank/DDBJ whole genome shotgun (WGS) entry which is preliminary data.</text>
</comment>
<dbReference type="PANTHER" id="PTHR21506:SF0">
    <property type="entry name" value="CONSERVED OLIGOMERIC GOLGI COMPLEX SUBUNIT 6"/>
    <property type="match status" value="1"/>
</dbReference>
<gene>
    <name evidence="6" type="ORF">HAZT_HAZT008694</name>
</gene>
<evidence type="ECO:0000256" key="1">
    <source>
        <dbReference type="ARBA" id="ARBA00003627"/>
    </source>
</evidence>
<dbReference type="GO" id="GO:0000139">
    <property type="term" value="C:Golgi membrane"/>
    <property type="evidence" value="ECO:0007669"/>
    <property type="project" value="UniProtKB-SubCell"/>
</dbReference>
<keyword evidence="3" id="KW-0653">Protein transport</keyword>
<proteinExistence type="inferred from homology"/>
<evidence type="ECO:0000256" key="2">
    <source>
        <dbReference type="ARBA" id="ARBA00011166"/>
    </source>
</evidence>
<organism evidence="6">
    <name type="scientific">Hyalella azteca</name>
    <name type="common">Amphipod</name>
    <dbReference type="NCBI Taxonomy" id="294128"/>
    <lineage>
        <taxon>Eukaryota</taxon>
        <taxon>Metazoa</taxon>
        <taxon>Ecdysozoa</taxon>
        <taxon>Arthropoda</taxon>
        <taxon>Crustacea</taxon>
        <taxon>Multicrustacea</taxon>
        <taxon>Malacostraca</taxon>
        <taxon>Eumalacostraca</taxon>
        <taxon>Peracarida</taxon>
        <taxon>Amphipoda</taxon>
        <taxon>Senticaudata</taxon>
        <taxon>Talitrida</taxon>
        <taxon>Talitroidea</taxon>
        <taxon>Hyalellidae</taxon>
        <taxon>Hyalella</taxon>
    </lineage>
</organism>
<dbReference type="EMBL" id="JQDR03010432">
    <property type="protein sequence ID" value="KAA0194265.1"/>
    <property type="molecule type" value="Genomic_DNA"/>
</dbReference>
<dbReference type="InterPro" id="IPR048368">
    <property type="entry name" value="COG6_N"/>
</dbReference>
<evidence type="ECO:0000259" key="5">
    <source>
        <dbReference type="Pfam" id="PF06419"/>
    </source>
</evidence>
<comment type="function">
    <text evidence="1 3">Required for normal Golgi function.</text>
</comment>
<dbReference type="PANTHER" id="PTHR21506">
    <property type="entry name" value="COMPONENT OF OLIGOMERIC GOLGI COMPLEX 6"/>
    <property type="match status" value="1"/>
</dbReference>
<keyword evidence="3" id="KW-0472">Membrane</keyword>
<keyword evidence="4" id="KW-0175">Coiled coil</keyword>
<name>A0A6A0GZQ4_HYAAZ</name>
<dbReference type="Pfam" id="PF06419">
    <property type="entry name" value="COG6_N"/>
    <property type="match status" value="1"/>
</dbReference>
<dbReference type="GO" id="GO:0015031">
    <property type="term" value="P:protein transport"/>
    <property type="evidence" value="ECO:0007669"/>
    <property type="project" value="UniProtKB-KW"/>
</dbReference>
<feature type="domain" description="Conserved oligomeric complex COG6 N-terminal" evidence="5">
    <location>
        <begin position="10"/>
        <end position="123"/>
    </location>
</feature>
<evidence type="ECO:0000313" key="6">
    <source>
        <dbReference type="EMBL" id="KAA0194265.1"/>
    </source>
</evidence>
<comment type="subcellular location">
    <subcellularLocation>
        <location evidence="3">Golgi apparatus membrane</location>
        <topology evidence="3">Peripheral membrane protein</topology>
    </subcellularLocation>
</comment>